<feature type="compositionally biased region" description="Basic and acidic residues" evidence="1">
    <location>
        <begin position="183"/>
        <end position="197"/>
    </location>
</feature>
<dbReference type="EMBL" id="BSXT01001897">
    <property type="protein sequence ID" value="GMF45957.1"/>
    <property type="molecule type" value="Genomic_DNA"/>
</dbReference>
<name>A0A9W7CX99_9STRA</name>
<feature type="compositionally biased region" description="Basic and acidic residues" evidence="1">
    <location>
        <begin position="333"/>
        <end position="348"/>
    </location>
</feature>
<comment type="caution">
    <text evidence="2">The sequence shown here is derived from an EMBL/GenBank/DDBJ whole genome shotgun (WGS) entry which is preliminary data.</text>
</comment>
<accession>A0A9W7CX99</accession>
<feature type="compositionally biased region" description="Basic residues" evidence="1">
    <location>
        <begin position="200"/>
        <end position="212"/>
    </location>
</feature>
<feature type="compositionally biased region" description="Basic and acidic residues" evidence="1">
    <location>
        <begin position="450"/>
        <end position="459"/>
    </location>
</feature>
<dbReference type="AlphaFoldDB" id="A0A9W7CX99"/>
<dbReference type="OrthoDB" id="79610at2759"/>
<protein>
    <submittedName>
        <fullName evidence="2">Unnamed protein product</fullName>
    </submittedName>
</protein>
<sequence>MDADDEPAMTFADRATNLPSYLAAADADPPFGAAAMMRTWPADGPQTRRALQRPPGLAGPPGLGEPGAMDGRQSRVRLGTAGADLRHQHAATQFGPFRAPTPSPMPAASASFSSGDDQFGPSLLSSLRLSTGVFGDSSLRDQHDARGVSNPDLAELNTHSMKVGEMDDSRIRRAVDSPSTYWENREPTTSRRIDIQARSKTPRSPKKAREGRRKQDPRSDLRAKALEFSMEAINAFTPGSPMRPRRADRGRKMPSPASCNENSPSTVETSRNQSASRGKRRNQPADKIAASASPSATGSDNWKRERVNQSEELSSTRGPPPGLETDSSPAKLVSREVNKSRRKEDSKPSNRNTTSRRNSARGSDKGANTTRRQVYREKQVRESAKELPMLEGVAPTGVSSNTAFQSLQKSPTSSSSPKSELKTSKKLLSIPQDATANVVPTVMSSTVEAEAAKSPHRSTEIAAEVATSAVGSPTERDNDQGCSSLDHLKDANTNADASVQESFMTTHESLANEPATVANGGSSSSGDVHEETQDAVEEQIEPHQEKTVDVPESDDFFSPVDSSEDDAQRSEDLPTTLLKKSKRAPAMTAAIVDNSPITSQIETEPLTTKEPIPTPAVEKKHAAKEHRKEKSRKDKGEKKKSSRGKKDKRASSLAPKIADTSSGSASEAQDKIFDDLATRGTPLSARISQGLRKGGSAAAAAGLLAFYETRRGCVWVAGRLNIKGLLATSFSLVVYSYSPGSFPCDPDSSSYWVLLRIPLRLSVSGAVYISVGPALGTSMSMVRFPRPTFLHERPHCDGDHLSCHSSTGLPGGGHFPPQFPLGPEWYAWAAAFFP</sequence>
<feature type="region of interest" description="Disordered" evidence="1">
    <location>
        <begin position="94"/>
        <end position="116"/>
    </location>
</feature>
<feature type="region of interest" description="Disordered" evidence="1">
    <location>
        <begin position="445"/>
        <end position="668"/>
    </location>
</feature>
<feature type="compositionally biased region" description="Polar residues" evidence="1">
    <location>
        <begin position="491"/>
        <end position="509"/>
    </location>
</feature>
<feature type="region of interest" description="Disordered" evidence="1">
    <location>
        <begin position="45"/>
        <end position="72"/>
    </location>
</feature>
<reference evidence="2" key="1">
    <citation type="submission" date="2023-04" db="EMBL/GenBank/DDBJ databases">
        <title>Phytophthora fragariaefolia NBRC 109709.</title>
        <authorList>
            <person name="Ichikawa N."/>
            <person name="Sato H."/>
            <person name="Tonouchi N."/>
        </authorList>
    </citation>
    <scope>NUCLEOTIDE SEQUENCE</scope>
    <source>
        <strain evidence="2">NBRC 109709</strain>
    </source>
</reference>
<evidence type="ECO:0000313" key="2">
    <source>
        <dbReference type="EMBL" id="GMF45957.1"/>
    </source>
</evidence>
<dbReference type="Proteomes" id="UP001165121">
    <property type="component" value="Unassembled WGS sequence"/>
</dbReference>
<feature type="compositionally biased region" description="Low complexity" evidence="1">
    <location>
        <begin position="405"/>
        <end position="418"/>
    </location>
</feature>
<gene>
    <name evidence="2" type="ORF">Pfra01_001670900</name>
</gene>
<feature type="compositionally biased region" description="Basic and acidic residues" evidence="1">
    <location>
        <begin position="213"/>
        <end position="225"/>
    </location>
</feature>
<organism evidence="2 3">
    <name type="scientific">Phytophthora fragariaefolia</name>
    <dbReference type="NCBI Taxonomy" id="1490495"/>
    <lineage>
        <taxon>Eukaryota</taxon>
        <taxon>Sar</taxon>
        <taxon>Stramenopiles</taxon>
        <taxon>Oomycota</taxon>
        <taxon>Peronosporomycetes</taxon>
        <taxon>Peronosporales</taxon>
        <taxon>Peronosporaceae</taxon>
        <taxon>Phytophthora</taxon>
    </lineage>
</organism>
<feature type="region of interest" description="Disordered" evidence="1">
    <location>
        <begin position="134"/>
        <end position="429"/>
    </location>
</feature>
<feature type="compositionally biased region" description="Basic and acidic residues" evidence="1">
    <location>
        <begin position="540"/>
        <end position="549"/>
    </location>
</feature>
<evidence type="ECO:0000256" key="1">
    <source>
        <dbReference type="SAM" id="MobiDB-lite"/>
    </source>
</evidence>
<feature type="compositionally biased region" description="Basic and acidic residues" evidence="1">
    <location>
        <begin position="626"/>
        <end position="639"/>
    </location>
</feature>
<evidence type="ECO:0000313" key="3">
    <source>
        <dbReference type="Proteomes" id="UP001165121"/>
    </source>
</evidence>
<feature type="compositionally biased region" description="Basic and acidic residues" evidence="1">
    <location>
        <begin position="374"/>
        <end position="385"/>
    </location>
</feature>
<feature type="compositionally biased region" description="Basic and acidic residues" evidence="1">
    <location>
        <begin position="162"/>
        <end position="175"/>
    </location>
</feature>
<feature type="compositionally biased region" description="Polar residues" evidence="1">
    <location>
        <begin position="595"/>
        <end position="606"/>
    </location>
</feature>
<keyword evidence="3" id="KW-1185">Reference proteome</keyword>
<proteinExistence type="predicted"/>
<feature type="compositionally biased region" description="Polar residues" evidence="1">
    <location>
        <begin position="257"/>
        <end position="276"/>
    </location>
</feature>